<proteinExistence type="predicted"/>
<dbReference type="SUPFAM" id="SSF52058">
    <property type="entry name" value="L domain-like"/>
    <property type="match status" value="1"/>
</dbReference>
<feature type="region of interest" description="Disordered" evidence="11">
    <location>
        <begin position="132"/>
        <end position="248"/>
    </location>
</feature>
<evidence type="ECO:0000256" key="4">
    <source>
        <dbReference type="ARBA" id="ARBA00022692"/>
    </source>
</evidence>
<keyword evidence="9" id="KW-1015">Disulfide bond</keyword>
<evidence type="ECO:0000256" key="5">
    <source>
        <dbReference type="ARBA" id="ARBA00022729"/>
    </source>
</evidence>
<feature type="compositionally biased region" description="Polar residues" evidence="11">
    <location>
        <begin position="144"/>
        <end position="155"/>
    </location>
</feature>
<dbReference type="GO" id="GO:0005886">
    <property type="term" value="C:plasma membrane"/>
    <property type="evidence" value="ECO:0007669"/>
    <property type="project" value="UniProtKB-SubCell"/>
</dbReference>
<dbReference type="EMBL" id="VIIS01000818">
    <property type="protein sequence ID" value="KAF0304737.1"/>
    <property type="molecule type" value="Genomic_DNA"/>
</dbReference>
<keyword evidence="7" id="KW-0406">Ion transport</keyword>
<dbReference type="OrthoDB" id="643377at2759"/>
<keyword evidence="6" id="KW-1133">Transmembrane helix</keyword>
<evidence type="ECO:0000256" key="7">
    <source>
        <dbReference type="ARBA" id="ARBA00023065"/>
    </source>
</evidence>
<dbReference type="AlphaFoldDB" id="A0A6A4WAB0"/>
<comment type="subcellular location">
    <subcellularLocation>
        <location evidence="1">Cell membrane</location>
        <topology evidence="1">Single-pass membrane protein</topology>
    </subcellularLocation>
</comment>
<feature type="compositionally biased region" description="Pro residues" evidence="11">
    <location>
        <begin position="196"/>
        <end position="206"/>
    </location>
</feature>
<evidence type="ECO:0000256" key="2">
    <source>
        <dbReference type="ARBA" id="ARBA00022448"/>
    </source>
</evidence>
<keyword evidence="10" id="KW-0407">Ion channel</keyword>
<gene>
    <name evidence="12" type="ORF">FJT64_023516</name>
</gene>
<dbReference type="InterPro" id="IPR051432">
    <property type="entry name" value="KCNMA1_auxiliary"/>
</dbReference>
<keyword evidence="4" id="KW-0812">Transmembrane</keyword>
<dbReference type="InterPro" id="IPR032675">
    <property type="entry name" value="LRR_dom_sf"/>
</dbReference>
<evidence type="ECO:0000313" key="12">
    <source>
        <dbReference type="EMBL" id="KAF0304737.1"/>
    </source>
</evidence>
<evidence type="ECO:0000256" key="8">
    <source>
        <dbReference type="ARBA" id="ARBA00023136"/>
    </source>
</evidence>
<comment type="caution">
    <text evidence="12">The sequence shown here is derived from an EMBL/GenBank/DDBJ whole genome shotgun (WGS) entry which is preliminary data.</text>
</comment>
<feature type="compositionally biased region" description="Basic and acidic residues" evidence="11">
    <location>
        <begin position="133"/>
        <end position="143"/>
    </location>
</feature>
<dbReference type="Proteomes" id="UP000440578">
    <property type="component" value="Unassembled WGS sequence"/>
</dbReference>
<evidence type="ECO:0000256" key="9">
    <source>
        <dbReference type="ARBA" id="ARBA00023157"/>
    </source>
</evidence>
<reference evidence="12 13" key="1">
    <citation type="submission" date="2019-07" db="EMBL/GenBank/DDBJ databases">
        <title>Draft genome assembly of a fouling barnacle, Amphibalanus amphitrite (Darwin, 1854): The first reference genome for Thecostraca.</title>
        <authorList>
            <person name="Kim W."/>
        </authorList>
    </citation>
    <scope>NUCLEOTIDE SEQUENCE [LARGE SCALE GENOMIC DNA]</scope>
    <source>
        <strain evidence="12">SNU_AA5</strain>
        <tissue evidence="12">Soma without cirri and trophi</tissue>
    </source>
</reference>
<dbReference type="PANTHER" id="PTHR46473">
    <property type="entry name" value="GH08155P"/>
    <property type="match status" value="1"/>
</dbReference>
<evidence type="ECO:0000313" key="13">
    <source>
        <dbReference type="Proteomes" id="UP000440578"/>
    </source>
</evidence>
<organism evidence="12 13">
    <name type="scientific">Amphibalanus amphitrite</name>
    <name type="common">Striped barnacle</name>
    <name type="synonym">Balanus amphitrite</name>
    <dbReference type="NCBI Taxonomy" id="1232801"/>
    <lineage>
        <taxon>Eukaryota</taxon>
        <taxon>Metazoa</taxon>
        <taxon>Ecdysozoa</taxon>
        <taxon>Arthropoda</taxon>
        <taxon>Crustacea</taxon>
        <taxon>Multicrustacea</taxon>
        <taxon>Cirripedia</taxon>
        <taxon>Thoracica</taxon>
        <taxon>Thoracicalcarea</taxon>
        <taxon>Balanomorpha</taxon>
        <taxon>Balanoidea</taxon>
        <taxon>Balanidae</taxon>
        <taxon>Amphibalaninae</taxon>
        <taxon>Amphibalanus</taxon>
    </lineage>
</organism>
<dbReference type="GO" id="GO:0034220">
    <property type="term" value="P:monoatomic ion transmembrane transport"/>
    <property type="evidence" value="ECO:0007669"/>
    <property type="project" value="UniProtKB-KW"/>
</dbReference>
<keyword evidence="2" id="KW-0813">Transport</keyword>
<dbReference type="Pfam" id="PF13855">
    <property type="entry name" value="LRR_8"/>
    <property type="match status" value="1"/>
</dbReference>
<sequence length="248" mass="26556">MRLSLSGNPIRRLSRTSLTGLRGLTSLELSRCELETVEEDAFAAQTKLQWLRLDGNRLFTMQPDGLSLGLHGVDLHANTWRTRKRQQRPPAEADAKTEVISTAVDTPSSTCSAPKVRLGALRWADEPAPLVHVDVHPGPDPRRSSTVGRSPSYHQQLAGVPPAGYRSLPRHRPHGRPAEPPAAELLQMQSVSVSSRPPPPSPPPRSALPVAVAEAAPPPQGGLPSPPGLDSLPPLAPPAGFIDDEVPN</sequence>
<evidence type="ECO:0000256" key="1">
    <source>
        <dbReference type="ARBA" id="ARBA00004162"/>
    </source>
</evidence>
<dbReference type="InterPro" id="IPR001611">
    <property type="entry name" value="Leu-rich_rpt"/>
</dbReference>
<protein>
    <submittedName>
        <fullName evidence="12">Uncharacterized protein</fullName>
    </submittedName>
</protein>
<dbReference type="PANTHER" id="PTHR46473:SF10">
    <property type="entry name" value="LD45603P-RELATED"/>
    <property type="match status" value="1"/>
</dbReference>
<keyword evidence="8" id="KW-0472">Membrane</keyword>
<accession>A0A6A4WAB0</accession>
<evidence type="ECO:0000256" key="11">
    <source>
        <dbReference type="SAM" id="MobiDB-lite"/>
    </source>
</evidence>
<evidence type="ECO:0000256" key="3">
    <source>
        <dbReference type="ARBA" id="ARBA00022475"/>
    </source>
</evidence>
<keyword evidence="5" id="KW-0732">Signal</keyword>
<keyword evidence="13" id="KW-1185">Reference proteome</keyword>
<feature type="compositionally biased region" description="Pro residues" evidence="11">
    <location>
        <begin position="216"/>
        <end position="227"/>
    </location>
</feature>
<evidence type="ECO:0000256" key="10">
    <source>
        <dbReference type="ARBA" id="ARBA00023303"/>
    </source>
</evidence>
<keyword evidence="3" id="KW-1003">Cell membrane</keyword>
<dbReference type="Gene3D" id="3.80.10.10">
    <property type="entry name" value="Ribonuclease Inhibitor"/>
    <property type="match status" value="1"/>
</dbReference>
<name>A0A6A4WAB0_AMPAM</name>
<evidence type="ECO:0000256" key="6">
    <source>
        <dbReference type="ARBA" id="ARBA00022989"/>
    </source>
</evidence>